<keyword evidence="6" id="KW-0472">Membrane</keyword>
<feature type="non-terminal residue" evidence="8">
    <location>
        <position position="1"/>
    </location>
</feature>
<sequence>MPPAPPLLEIKNLATSFYDDDIIVRAVRGVDIKVNQGEVLAIVGESGCGKSVTALSILRLLAMPPGHFDSGSIKFNGNDLLLLPENEMQNIRGNSISMIFQEPMTSLNPLFTVGDQISETITHHQNKTRAEARTLTLNLLHKVAIPSPEVRIDQYPHELSGGMKQRIMIAIAIACRPSLLIADEPTTALDVTIQAQILNLLISLKQETKMSVLLI</sequence>
<dbReference type="GO" id="GO:0016887">
    <property type="term" value="F:ATP hydrolysis activity"/>
    <property type="evidence" value="ECO:0007669"/>
    <property type="project" value="InterPro"/>
</dbReference>
<dbReference type="PANTHER" id="PTHR43297">
    <property type="entry name" value="OLIGOPEPTIDE TRANSPORT ATP-BINDING PROTEIN APPD"/>
    <property type="match status" value="1"/>
</dbReference>
<dbReference type="EMBL" id="UINC01179279">
    <property type="protein sequence ID" value="SVD87887.1"/>
    <property type="molecule type" value="Genomic_DNA"/>
</dbReference>
<evidence type="ECO:0000256" key="4">
    <source>
        <dbReference type="ARBA" id="ARBA00022741"/>
    </source>
</evidence>
<keyword evidence="3" id="KW-1003">Cell membrane</keyword>
<dbReference type="InterPro" id="IPR050388">
    <property type="entry name" value="ABC_Ni/Peptide_Import"/>
</dbReference>
<evidence type="ECO:0000256" key="6">
    <source>
        <dbReference type="ARBA" id="ARBA00023136"/>
    </source>
</evidence>
<dbReference type="PANTHER" id="PTHR43297:SF2">
    <property type="entry name" value="DIPEPTIDE TRANSPORT ATP-BINDING PROTEIN DPPD"/>
    <property type="match status" value="1"/>
</dbReference>
<feature type="non-terminal residue" evidence="8">
    <location>
        <position position="215"/>
    </location>
</feature>
<dbReference type="Gene3D" id="3.40.50.300">
    <property type="entry name" value="P-loop containing nucleotide triphosphate hydrolases"/>
    <property type="match status" value="1"/>
</dbReference>
<gene>
    <name evidence="8" type="ORF">METZ01_LOCUS440741</name>
</gene>
<dbReference type="PROSITE" id="PS00211">
    <property type="entry name" value="ABC_TRANSPORTER_1"/>
    <property type="match status" value="1"/>
</dbReference>
<proteinExistence type="predicted"/>
<keyword evidence="4" id="KW-0547">Nucleotide-binding</keyword>
<accession>A0A382YX90</accession>
<dbReference type="InterPro" id="IPR027417">
    <property type="entry name" value="P-loop_NTPase"/>
</dbReference>
<dbReference type="AlphaFoldDB" id="A0A382YX90"/>
<comment type="subcellular location">
    <subcellularLocation>
        <location evidence="1">Cell membrane</location>
        <topology evidence="1">Peripheral membrane protein</topology>
    </subcellularLocation>
</comment>
<dbReference type="CDD" id="cd03257">
    <property type="entry name" value="ABC_NikE_OppD_transporters"/>
    <property type="match status" value="1"/>
</dbReference>
<dbReference type="GO" id="GO:0005524">
    <property type="term" value="F:ATP binding"/>
    <property type="evidence" value="ECO:0007669"/>
    <property type="project" value="UniProtKB-KW"/>
</dbReference>
<dbReference type="SUPFAM" id="SSF52540">
    <property type="entry name" value="P-loop containing nucleoside triphosphate hydrolases"/>
    <property type="match status" value="1"/>
</dbReference>
<feature type="domain" description="ABC transporter" evidence="7">
    <location>
        <begin position="8"/>
        <end position="215"/>
    </location>
</feature>
<evidence type="ECO:0000256" key="1">
    <source>
        <dbReference type="ARBA" id="ARBA00004202"/>
    </source>
</evidence>
<dbReference type="SMART" id="SM00382">
    <property type="entry name" value="AAA"/>
    <property type="match status" value="1"/>
</dbReference>
<dbReference type="PROSITE" id="PS50893">
    <property type="entry name" value="ABC_TRANSPORTER_2"/>
    <property type="match status" value="1"/>
</dbReference>
<evidence type="ECO:0000259" key="7">
    <source>
        <dbReference type="PROSITE" id="PS50893"/>
    </source>
</evidence>
<dbReference type="InterPro" id="IPR017871">
    <property type="entry name" value="ABC_transporter-like_CS"/>
</dbReference>
<keyword evidence="2" id="KW-0813">Transport</keyword>
<dbReference type="InterPro" id="IPR003439">
    <property type="entry name" value="ABC_transporter-like_ATP-bd"/>
</dbReference>
<reference evidence="8" key="1">
    <citation type="submission" date="2018-05" db="EMBL/GenBank/DDBJ databases">
        <authorList>
            <person name="Lanie J.A."/>
            <person name="Ng W.-L."/>
            <person name="Kazmierczak K.M."/>
            <person name="Andrzejewski T.M."/>
            <person name="Davidsen T.M."/>
            <person name="Wayne K.J."/>
            <person name="Tettelin H."/>
            <person name="Glass J.I."/>
            <person name="Rusch D."/>
            <person name="Podicherti R."/>
            <person name="Tsui H.-C.T."/>
            <person name="Winkler M.E."/>
        </authorList>
    </citation>
    <scope>NUCLEOTIDE SEQUENCE</scope>
</reference>
<dbReference type="InterPro" id="IPR003593">
    <property type="entry name" value="AAA+_ATPase"/>
</dbReference>
<dbReference type="GO" id="GO:0005886">
    <property type="term" value="C:plasma membrane"/>
    <property type="evidence" value="ECO:0007669"/>
    <property type="project" value="UniProtKB-SubCell"/>
</dbReference>
<dbReference type="Pfam" id="PF00005">
    <property type="entry name" value="ABC_tran"/>
    <property type="match status" value="1"/>
</dbReference>
<evidence type="ECO:0000313" key="8">
    <source>
        <dbReference type="EMBL" id="SVD87887.1"/>
    </source>
</evidence>
<evidence type="ECO:0000256" key="3">
    <source>
        <dbReference type="ARBA" id="ARBA00022475"/>
    </source>
</evidence>
<keyword evidence="5" id="KW-0067">ATP-binding</keyword>
<evidence type="ECO:0000256" key="5">
    <source>
        <dbReference type="ARBA" id="ARBA00022840"/>
    </source>
</evidence>
<evidence type="ECO:0000256" key="2">
    <source>
        <dbReference type="ARBA" id="ARBA00022448"/>
    </source>
</evidence>
<protein>
    <recommendedName>
        <fullName evidence="7">ABC transporter domain-containing protein</fullName>
    </recommendedName>
</protein>
<organism evidence="8">
    <name type="scientific">marine metagenome</name>
    <dbReference type="NCBI Taxonomy" id="408172"/>
    <lineage>
        <taxon>unclassified sequences</taxon>
        <taxon>metagenomes</taxon>
        <taxon>ecological metagenomes</taxon>
    </lineage>
</organism>
<name>A0A382YX90_9ZZZZ</name>